<keyword evidence="4" id="KW-0862">Zinc</keyword>
<dbReference type="SUPFAM" id="SSF57716">
    <property type="entry name" value="Glucocorticoid receptor-like (DNA-binding domain)"/>
    <property type="match status" value="1"/>
</dbReference>
<reference evidence="8" key="1">
    <citation type="journal article" date="2020" name="Stud. Mycol.">
        <title>101 Dothideomycetes genomes: a test case for predicting lifestyles and emergence of pathogens.</title>
        <authorList>
            <person name="Haridas S."/>
            <person name="Albert R."/>
            <person name="Binder M."/>
            <person name="Bloem J."/>
            <person name="Labutti K."/>
            <person name="Salamov A."/>
            <person name="Andreopoulos B."/>
            <person name="Baker S."/>
            <person name="Barry K."/>
            <person name="Bills G."/>
            <person name="Bluhm B."/>
            <person name="Cannon C."/>
            <person name="Castanera R."/>
            <person name="Culley D."/>
            <person name="Daum C."/>
            <person name="Ezra D."/>
            <person name="Gonzalez J."/>
            <person name="Henrissat B."/>
            <person name="Kuo A."/>
            <person name="Liang C."/>
            <person name="Lipzen A."/>
            <person name="Lutzoni F."/>
            <person name="Magnuson J."/>
            <person name="Mondo S."/>
            <person name="Nolan M."/>
            <person name="Ohm R."/>
            <person name="Pangilinan J."/>
            <person name="Park H.-J."/>
            <person name="Ramirez L."/>
            <person name="Alfaro M."/>
            <person name="Sun H."/>
            <person name="Tritt A."/>
            <person name="Yoshinaga Y."/>
            <person name="Zwiers L.-H."/>
            <person name="Turgeon B."/>
            <person name="Goodwin S."/>
            <person name="Spatafora J."/>
            <person name="Crous P."/>
            <person name="Grigoriev I."/>
        </authorList>
    </citation>
    <scope>NUCLEOTIDE SEQUENCE</scope>
    <source>
        <strain evidence="8">CBS 109.77</strain>
    </source>
</reference>
<evidence type="ECO:0000259" key="7">
    <source>
        <dbReference type="SMART" id="SM01336"/>
    </source>
</evidence>
<evidence type="ECO:0000313" key="8">
    <source>
        <dbReference type="EMBL" id="KAF2787434.1"/>
    </source>
</evidence>
<keyword evidence="3" id="KW-0863">Zinc-finger</keyword>
<evidence type="ECO:0000256" key="3">
    <source>
        <dbReference type="ARBA" id="ARBA00022771"/>
    </source>
</evidence>
<accession>A0A6A6WU26</accession>
<evidence type="ECO:0000256" key="6">
    <source>
        <dbReference type="SAM" id="MobiDB-lite"/>
    </source>
</evidence>
<keyword evidence="2" id="KW-0479">Metal-binding</keyword>
<keyword evidence="9" id="KW-1185">Reference proteome</keyword>
<dbReference type="SMART" id="SM01336">
    <property type="entry name" value="zf-PARP"/>
    <property type="match status" value="1"/>
</dbReference>
<dbReference type="GO" id="GO:0003677">
    <property type="term" value="F:DNA binding"/>
    <property type="evidence" value="ECO:0007669"/>
    <property type="project" value="InterPro"/>
</dbReference>
<dbReference type="Proteomes" id="UP000799757">
    <property type="component" value="Unassembled WGS sequence"/>
</dbReference>
<comment type="subcellular location">
    <subcellularLocation>
        <location evidence="1">Nucleus</location>
    </subcellularLocation>
</comment>
<evidence type="ECO:0000256" key="1">
    <source>
        <dbReference type="ARBA" id="ARBA00004123"/>
    </source>
</evidence>
<dbReference type="Gene3D" id="3.30.1740.10">
    <property type="entry name" value="Zinc finger, PARP-type"/>
    <property type="match status" value="1"/>
</dbReference>
<dbReference type="InterPro" id="IPR001510">
    <property type="entry name" value="Znf_PARP"/>
</dbReference>
<feature type="compositionally biased region" description="Basic residues" evidence="6">
    <location>
        <begin position="167"/>
        <end position="177"/>
    </location>
</feature>
<dbReference type="GO" id="GO:0005634">
    <property type="term" value="C:nucleus"/>
    <property type="evidence" value="ECO:0007669"/>
    <property type="project" value="UniProtKB-SubCell"/>
</dbReference>
<evidence type="ECO:0000256" key="2">
    <source>
        <dbReference type="ARBA" id="ARBA00022723"/>
    </source>
</evidence>
<dbReference type="AlphaFoldDB" id="A0A6A6WU26"/>
<protein>
    <submittedName>
        <fullName evidence="8">Zf-PARP-domain-containing protein</fullName>
    </submittedName>
</protein>
<feature type="region of interest" description="Disordered" evidence="6">
    <location>
        <begin position="98"/>
        <end position="317"/>
    </location>
</feature>
<dbReference type="InterPro" id="IPR036957">
    <property type="entry name" value="Znf_PARP_sf"/>
</dbReference>
<name>A0A6A6WU26_9PLEO</name>
<keyword evidence="5" id="KW-0539">Nucleus</keyword>
<dbReference type="Pfam" id="PF00645">
    <property type="entry name" value="zf-PARP"/>
    <property type="match status" value="1"/>
</dbReference>
<evidence type="ECO:0000313" key="9">
    <source>
        <dbReference type="Proteomes" id="UP000799757"/>
    </source>
</evidence>
<evidence type="ECO:0000256" key="5">
    <source>
        <dbReference type="ARBA" id="ARBA00023242"/>
    </source>
</evidence>
<proteinExistence type="predicted"/>
<dbReference type="GO" id="GO:0008270">
    <property type="term" value="F:zinc ion binding"/>
    <property type="evidence" value="ECO:0007669"/>
    <property type="project" value="UniProtKB-KW"/>
</dbReference>
<sequence>MPTGYIVEVSKNARAICKNKECKDAGVKIQKGKVRFGTLVTIHEHTSWAYKHWGCVTPAQIEHLIEFTNGETDLVDGYDDLPSEIQEKVKFALANGHVPDEDWKGDVQVNRPGQKGFRAKAQTPKKKKKGKKAAENDSPTDEESKPKAKRGRAVEDDDSEVDAPPQKKAKGRGKKASTKQGNGEDDAIKGEDEAEQDEPEPTKVKGRGKKAAVKVEDVEAEDEMEHDKPEPKKSRGKKVTVKRGDEPKPTGVRARRNTAKTPRYNDDATDPEDEANSDAEAEPPKPKRSRKKVAVADDENPAPQKRSRKKKATAEEV</sequence>
<organism evidence="8 9">
    <name type="scientific">Melanomma pulvis-pyrius CBS 109.77</name>
    <dbReference type="NCBI Taxonomy" id="1314802"/>
    <lineage>
        <taxon>Eukaryota</taxon>
        <taxon>Fungi</taxon>
        <taxon>Dikarya</taxon>
        <taxon>Ascomycota</taxon>
        <taxon>Pezizomycotina</taxon>
        <taxon>Dothideomycetes</taxon>
        <taxon>Pleosporomycetidae</taxon>
        <taxon>Pleosporales</taxon>
        <taxon>Melanommataceae</taxon>
        <taxon>Melanomma</taxon>
    </lineage>
</organism>
<feature type="domain" description="PARP-type" evidence="7">
    <location>
        <begin position="8"/>
        <end position="94"/>
    </location>
</feature>
<dbReference type="EMBL" id="MU002320">
    <property type="protein sequence ID" value="KAF2787434.1"/>
    <property type="molecule type" value="Genomic_DNA"/>
</dbReference>
<feature type="compositionally biased region" description="Acidic residues" evidence="6">
    <location>
        <begin position="267"/>
        <end position="281"/>
    </location>
</feature>
<evidence type="ECO:0000256" key="4">
    <source>
        <dbReference type="ARBA" id="ARBA00022833"/>
    </source>
</evidence>
<gene>
    <name evidence="8" type="ORF">K505DRAFT_287956</name>
</gene>
<dbReference type="OrthoDB" id="429950at2759"/>